<name>A0A975PNH3_9RHOB</name>
<reference evidence="1" key="1">
    <citation type="submission" date="2021-04" db="EMBL/GenBank/DDBJ databases">
        <title>Complete genome sequence for Sulfitobacter sp. strain JK7-1.</title>
        <authorList>
            <person name="Park S.-J."/>
        </authorList>
    </citation>
    <scope>NUCLEOTIDE SEQUENCE</scope>
    <source>
        <strain evidence="1">JK7-1</strain>
    </source>
</reference>
<dbReference type="KEGG" id="sual:KDD17_07935"/>
<proteinExistence type="predicted"/>
<organism evidence="1 2">
    <name type="scientific">Sulfitobacter albidus</name>
    <dbReference type="NCBI Taxonomy" id="2829501"/>
    <lineage>
        <taxon>Bacteria</taxon>
        <taxon>Pseudomonadati</taxon>
        <taxon>Pseudomonadota</taxon>
        <taxon>Alphaproteobacteria</taxon>
        <taxon>Rhodobacterales</taxon>
        <taxon>Roseobacteraceae</taxon>
        <taxon>Sulfitobacter</taxon>
    </lineage>
</organism>
<keyword evidence="2" id="KW-1185">Reference proteome</keyword>
<dbReference type="RefSeq" id="WP_212706045.1">
    <property type="nucleotide sequence ID" value="NZ_CP073581.1"/>
</dbReference>
<protein>
    <submittedName>
        <fullName evidence="1">Uncharacterized protein</fullName>
    </submittedName>
</protein>
<dbReference type="AlphaFoldDB" id="A0A975PNH3"/>
<dbReference type="EMBL" id="CP073581">
    <property type="protein sequence ID" value="QUJ77852.1"/>
    <property type="molecule type" value="Genomic_DNA"/>
</dbReference>
<evidence type="ECO:0000313" key="2">
    <source>
        <dbReference type="Proteomes" id="UP000683291"/>
    </source>
</evidence>
<gene>
    <name evidence="1" type="ORF">KDD17_07935</name>
</gene>
<accession>A0A975PNH3</accession>
<dbReference type="Proteomes" id="UP000683291">
    <property type="component" value="Chromosome 1"/>
</dbReference>
<sequence>MPDRQEEHDHIAVVYDEGDTPPEITIRQVSGTVHTVLADGIAVAVVANTSGRVPSPSDVLLVARSAHH</sequence>
<evidence type="ECO:0000313" key="1">
    <source>
        <dbReference type="EMBL" id="QUJ77852.1"/>
    </source>
</evidence>